<dbReference type="Pfam" id="PF16913">
    <property type="entry name" value="PUNUT"/>
    <property type="match status" value="1"/>
</dbReference>
<comment type="subcellular location">
    <subcellularLocation>
        <location evidence="1">Membrane</location>
    </subcellularLocation>
</comment>
<evidence type="ECO:0000256" key="2">
    <source>
        <dbReference type="ARBA" id="ARBA00006213"/>
    </source>
</evidence>
<evidence type="ECO:0000256" key="7">
    <source>
        <dbReference type="SAM" id="MobiDB-lite"/>
    </source>
</evidence>
<accession>A0A9R1J3F0</accession>
<dbReference type="GO" id="GO:0005345">
    <property type="term" value="F:purine nucleobase transmembrane transporter activity"/>
    <property type="evidence" value="ECO:0007669"/>
    <property type="project" value="UniProtKB-ARBA"/>
</dbReference>
<reference evidence="9" key="1">
    <citation type="journal article" date="2017" name="Gigascience">
        <title>The first near-complete assembly of the hexaploid bread wheat genome, Triticum aestivum.</title>
        <authorList>
            <person name="Zimin A.V."/>
            <person name="Puiu D."/>
            <person name="Hall R."/>
            <person name="Kingan S."/>
            <person name="Clavijo B.J."/>
            <person name="Salzberg S.L."/>
        </authorList>
    </citation>
    <scope>NUCLEOTIDE SEQUENCE</scope>
    <source>
        <tissue evidence="9">Leaf</tissue>
    </source>
</reference>
<proteinExistence type="inferred from homology"/>
<dbReference type="PANTHER" id="PTHR31376">
    <property type="entry name" value="OS09G0467300 PROTEIN-RELATED"/>
    <property type="match status" value="1"/>
</dbReference>
<keyword evidence="3" id="KW-0813">Transport</keyword>
<dbReference type="AlphaFoldDB" id="A0A9R1J3F0"/>
<evidence type="ECO:0000256" key="4">
    <source>
        <dbReference type="ARBA" id="ARBA00022692"/>
    </source>
</evidence>
<dbReference type="GO" id="GO:0015211">
    <property type="term" value="F:purine nucleoside transmembrane transporter activity"/>
    <property type="evidence" value="ECO:0007669"/>
    <property type="project" value="InterPro"/>
</dbReference>
<dbReference type="Proteomes" id="UP000815260">
    <property type="component" value="Chromosome 2A"/>
</dbReference>
<keyword evidence="5 8" id="KW-1133">Transmembrane helix</keyword>
<dbReference type="InterPro" id="IPR030182">
    <property type="entry name" value="PUP_plant"/>
</dbReference>
<organism evidence="9">
    <name type="scientific">Triticum aestivum</name>
    <name type="common">Wheat</name>
    <dbReference type="NCBI Taxonomy" id="4565"/>
    <lineage>
        <taxon>Eukaryota</taxon>
        <taxon>Viridiplantae</taxon>
        <taxon>Streptophyta</taxon>
        <taxon>Embryophyta</taxon>
        <taxon>Tracheophyta</taxon>
        <taxon>Spermatophyta</taxon>
        <taxon>Magnoliopsida</taxon>
        <taxon>Liliopsida</taxon>
        <taxon>Poales</taxon>
        <taxon>Poaceae</taxon>
        <taxon>BOP clade</taxon>
        <taxon>Pooideae</taxon>
        <taxon>Triticodae</taxon>
        <taxon>Triticeae</taxon>
        <taxon>Triticinae</taxon>
        <taxon>Triticum</taxon>
    </lineage>
</organism>
<keyword evidence="4 8" id="KW-0812">Transmembrane</keyword>
<feature type="compositionally biased region" description="Basic and acidic residues" evidence="7">
    <location>
        <begin position="38"/>
        <end position="50"/>
    </location>
</feature>
<feature type="region of interest" description="Disordered" evidence="7">
    <location>
        <begin position="28"/>
        <end position="52"/>
    </location>
</feature>
<evidence type="ECO:0000313" key="9">
    <source>
        <dbReference type="EMBL" id="KAF7002741.1"/>
    </source>
</evidence>
<gene>
    <name evidence="9" type="ORF">CFC21_018182</name>
</gene>
<name>A0A9R1J3F0_WHEAT</name>
<evidence type="ECO:0000256" key="3">
    <source>
        <dbReference type="ARBA" id="ARBA00022448"/>
    </source>
</evidence>
<evidence type="ECO:0000256" key="1">
    <source>
        <dbReference type="ARBA" id="ARBA00004370"/>
    </source>
</evidence>
<sequence>GVADNGTPSETSGAGATFIVGARAMVGGGARQHRARARRAERGEPPRQDLYDQGGDSLWMSTVVQSCGTPLAIPLLLYFRHRPKATTTAVTRPPLLKISAIYAGLGIPHAGDNLMYSYALLYLPLS</sequence>
<dbReference type="EMBL" id="CM022214">
    <property type="protein sequence ID" value="KAF7002741.1"/>
    <property type="molecule type" value="Genomic_DNA"/>
</dbReference>
<evidence type="ECO:0000256" key="5">
    <source>
        <dbReference type="ARBA" id="ARBA00022989"/>
    </source>
</evidence>
<dbReference type="GO" id="GO:0016020">
    <property type="term" value="C:membrane"/>
    <property type="evidence" value="ECO:0007669"/>
    <property type="project" value="UniProtKB-SubCell"/>
</dbReference>
<dbReference type="PANTHER" id="PTHR31376:SF59">
    <property type="entry name" value="PURINE PERMEASE-RELATED"/>
    <property type="match status" value="1"/>
</dbReference>
<evidence type="ECO:0000256" key="8">
    <source>
        <dbReference type="SAM" id="Phobius"/>
    </source>
</evidence>
<feature type="non-terminal residue" evidence="9">
    <location>
        <position position="126"/>
    </location>
</feature>
<protein>
    <submittedName>
        <fullName evidence="9">Uncharacterized protein</fullName>
    </submittedName>
</protein>
<comment type="similarity">
    <text evidence="2">Belongs to the purine permeases (TC 2.A.7.14) family.</text>
</comment>
<feature type="non-terminal residue" evidence="9">
    <location>
        <position position="1"/>
    </location>
</feature>
<comment type="caution">
    <text evidence="9">The sequence shown here is derived from an EMBL/GenBank/DDBJ whole genome shotgun (WGS) entry which is preliminary data.</text>
</comment>
<reference evidence="9" key="2">
    <citation type="submission" date="2020-03" db="EMBL/GenBank/DDBJ databases">
        <title>The second near-complete assembly of the hexaploid bread wheat (Triticum aestivum) genome.</title>
        <authorList>
            <person name="Zimin A.V."/>
            <person name="Puiu D."/>
            <person name="Shumante A."/>
            <person name="Alonge M."/>
            <person name="Salzberg S.L."/>
        </authorList>
    </citation>
    <scope>NUCLEOTIDE SEQUENCE</scope>
    <source>
        <tissue evidence="9">Leaf</tissue>
    </source>
</reference>
<feature type="transmembrane region" description="Helical" evidence="8">
    <location>
        <begin position="58"/>
        <end position="79"/>
    </location>
</feature>
<evidence type="ECO:0000256" key="6">
    <source>
        <dbReference type="ARBA" id="ARBA00023136"/>
    </source>
</evidence>
<keyword evidence="6 8" id="KW-0472">Membrane</keyword>